<proteinExistence type="predicted"/>
<dbReference type="EMBL" id="BARU01037407">
    <property type="protein sequence ID" value="GAH87712.1"/>
    <property type="molecule type" value="Genomic_DNA"/>
</dbReference>
<accession>X1J153</accession>
<dbReference type="PANTHER" id="PTHR10788:SF106">
    <property type="entry name" value="BCDNA.GH08860"/>
    <property type="match status" value="1"/>
</dbReference>
<dbReference type="GO" id="GO:0005992">
    <property type="term" value="P:trehalose biosynthetic process"/>
    <property type="evidence" value="ECO:0007669"/>
    <property type="project" value="InterPro"/>
</dbReference>
<dbReference type="InterPro" id="IPR001830">
    <property type="entry name" value="Glyco_trans_20"/>
</dbReference>
<organism evidence="1">
    <name type="scientific">marine sediment metagenome</name>
    <dbReference type="NCBI Taxonomy" id="412755"/>
    <lineage>
        <taxon>unclassified sequences</taxon>
        <taxon>metagenomes</taxon>
        <taxon>ecological metagenomes</taxon>
    </lineage>
</organism>
<dbReference type="SUPFAM" id="SSF56784">
    <property type="entry name" value="HAD-like"/>
    <property type="match status" value="1"/>
</dbReference>
<protein>
    <submittedName>
        <fullName evidence="1">Uncharacterized protein</fullName>
    </submittedName>
</protein>
<sequence length="249" mass="28185">LYNIADVALVTPLRDGMNLIAKEFIATKTNGKGVLILSEMAGAASELGEAIVVNANNKGEIIEAIKEALQMPIEEQTERNRLMQNRLSRYTVTRWANDFLETLSDVKKTQQELSVRKLAKPIRERLINEYDKSSKRLFLLDYDGTLIGFAAQPEKASPDEKLLALLRTLATDPKNDVVIISGRDKATLSRWLGDFNASLISEHGAWIKERDGDWRVIEPLRNDWKETIRPILELYTDRTPGSSVEEKDF</sequence>
<dbReference type="InterPro" id="IPR036412">
    <property type="entry name" value="HAD-like_sf"/>
</dbReference>
<name>X1J153_9ZZZZ</name>
<dbReference type="GO" id="GO:0005829">
    <property type="term" value="C:cytosol"/>
    <property type="evidence" value="ECO:0007669"/>
    <property type="project" value="TreeGrafter"/>
</dbReference>
<dbReference type="Pfam" id="PF02358">
    <property type="entry name" value="Trehalose_PPase"/>
    <property type="match status" value="1"/>
</dbReference>
<dbReference type="Gene3D" id="3.30.70.1020">
    <property type="entry name" value="Trehalose-6-phosphate phosphatase related protein, domain 2"/>
    <property type="match status" value="1"/>
</dbReference>
<dbReference type="InterPro" id="IPR003337">
    <property type="entry name" value="Trehalose_PPase"/>
</dbReference>
<gene>
    <name evidence="1" type="ORF">S03H2_58300</name>
</gene>
<feature type="non-terminal residue" evidence="1">
    <location>
        <position position="249"/>
    </location>
</feature>
<reference evidence="1" key="1">
    <citation type="journal article" date="2014" name="Front. Microbiol.">
        <title>High frequency of phylogenetically diverse reductive dehalogenase-homologous genes in deep subseafloor sedimentary metagenomes.</title>
        <authorList>
            <person name="Kawai M."/>
            <person name="Futagami T."/>
            <person name="Toyoda A."/>
            <person name="Takaki Y."/>
            <person name="Nishi S."/>
            <person name="Hori S."/>
            <person name="Arai W."/>
            <person name="Tsubouchi T."/>
            <person name="Morono Y."/>
            <person name="Uchiyama I."/>
            <person name="Ito T."/>
            <person name="Fujiyama A."/>
            <person name="Inagaki F."/>
            <person name="Takami H."/>
        </authorList>
    </citation>
    <scope>NUCLEOTIDE SEQUENCE</scope>
    <source>
        <strain evidence="1">Expedition CK06-06</strain>
    </source>
</reference>
<comment type="caution">
    <text evidence="1">The sequence shown here is derived from an EMBL/GenBank/DDBJ whole genome shotgun (WGS) entry which is preliminary data.</text>
</comment>
<dbReference type="PANTHER" id="PTHR10788">
    <property type="entry name" value="TREHALOSE-6-PHOSPHATE SYNTHASE"/>
    <property type="match status" value="1"/>
</dbReference>
<dbReference type="Gene3D" id="3.40.50.1000">
    <property type="entry name" value="HAD superfamily/HAD-like"/>
    <property type="match status" value="1"/>
</dbReference>
<dbReference type="GO" id="GO:0004805">
    <property type="term" value="F:trehalose-phosphatase activity"/>
    <property type="evidence" value="ECO:0007669"/>
    <property type="project" value="TreeGrafter"/>
</dbReference>
<dbReference type="AlphaFoldDB" id="X1J153"/>
<evidence type="ECO:0000313" key="1">
    <source>
        <dbReference type="EMBL" id="GAH87712.1"/>
    </source>
</evidence>
<dbReference type="InterPro" id="IPR023214">
    <property type="entry name" value="HAD_sf"/>
</dbReference>
<dbReference type="Pfam" id="PF00982">
    <property type="entry name" value="Glyco_transf_20"/>
    <property type="match status" value="1"/>
</dbReference>
<dbReference type="Gene3D" id="3.40.50.2000">
    <property type="entry name" value="Glycogen Phosphorylase B"/>
    <property type="match status" value="1"/>
</dbReference>
<dbReference type="SUPFAM" id="SSF53756">
    <property type="entry name" value="UDP-Glycosyltransferase/glycogen phosphorylase"/>
    <property type="match status" value="1"/>
</dbReference>
<feature type="non-terminal residue" evidence="1">
    <location>
        <position position="1"/>
    </location>
</feature>
<dbReference type="GO" id="GO:0003825">
    <property type="term" value="F:alpha,alpha-trehalose-phosphate synthase (UDP-forming) activity"/>
    <property type="evidence" value="ECO:0007669"/>
    <property type="project" value="TreeGrafter"/>
</dbReference>